<evidence type="ECO:0000313" key="1">
    <source>
        <dbReference type="EMBL" id="TGL63950.1"/>
    </source>
</evidence>
<reference evidence="1" key="1">
    <citation type="journal article" date="2019" name="PLoS Negl. Trop. Dis.">
        <title>Revisiting the worldwide diversity of Leptospira species in the environment.</title>
        <authorList>
            <person name="Vincent A.T."/>
            <person name="Schiettekatte O."/>
            <person name="Bourhy P."/>
            <person name="Veyrier F.J."/>
            <person name="Picardeau M."/>
        </authorList>
    </citation>
    <scope>NUCLEOTIDE SEQUENCE [LARGE SCALE GENOMIC DNA]</scope>
    <source>
        <strain evidence="1">201702476</strain>
    </source>
</reference>
<dbReference type="EMBL" id="RQGD01000002">
    <property type="protein sequence ID" value="TGL63950.1"/>
    <property type="molecule type" value="Genomic_DNA"/>
</dbReference>
<dbReference type="AlphaFoldDB" id="A0A4V3JSB4"/>
<evidence type="ECO:0000313" key="2">
    <source>
        <dbReference type="Proteomes" id="UP000297693"/>
    </source>
</evidence>
<name>A0A4V3JSB4_9LEPT</name>
<accession>A0A4V3JSB4</accession>
<comment type="caution">
    <text evidence="1">The sequence shown here is derived from an EMBL/GenBank/DDBJ whole genome shotgun (WGS) entry which is preliminary data.</text>
</comment>
<proteinExistence type="predicted"/>
<dbReference type="RefSeq" id="WP_135621447.1">
    <property type="nucleotide sequence ID" value="NZ_RQGD01000002.1"/>
</dbReference>
<gene>
    <name evidence="1" type="ORF">EHQ58_00880</name>
</gene>
<keyword evidence="2" id="KW-1185">Reference proteome</keyword>
<dbReference type="Proteomes" id="UP000297693">
    <property type="component" value="Unassembled WGS sequence"/>
</dbReference>
<organism evidence="1 2">
    <name type="scientific">Leptospira ognonensis</name>
    <dbReference type="NCBI Taxonomy" id="2484945"/>
    <lineage>
        <taxon>Bacteria</taxon>
        <taxon>Pseudomonadati</taxon>
        <taxon>Spirochaetota</taxon>
        <taxon>Spirochaetia</taxon>
        <taxon>Leptospirales</taxon>
        <taxon>Leptospiraceae</taxon>
        <taxon>Leptospira</taxon>
    </lineage>
</organism>
<sequence length="194" mass="21683">MVATIIIAFFFSTFTLVSSNMIFGSSDDFESPQTSPKQAVLIVNLKDPKGGRNAYRYQLGIKKILVPYVPRVGIPIYALDQSDDTWLTAHYGKDFLTNPNLPPEIKEAPKRYLMNDCAYKFLIPADQRLTLNMEFVRSEIKPKDIGDFRAVKEILPTVNKIIEIGISLDTDGKFSNESVTISEAKSADLGVCPK</sequence>
<protein>
    <submittedName>
        <fullName evidence="1">Uncharacterized protein</fullName>
    </submittedName>
</protein>